<evidence type="ECO:0000256" key="8">
    <source>
        <dbReference type="ARBA" id="ARBA00023034"/>
    </source>
</evidence>
<proteinExistence type="inferred from homology"/>
<dbReference type="AlphaFoldDB" id="A0A8D8PB34"/>
<keyword evidence="5" id="KW-0812">Transmembrane</keyword>
<evidence type="ECO:0000256" key="11">
    <source>
        <dbReference type="RuleBase" id="RU363063"/>
    </source>
</evidence>
<dbReference type="GO" id="GO:0006493">
    <property type="term" value="P:protein O-linked glycosylation"/>
    <property type="evidence" value="ECO:0007669"/>
    <property type="project" value="TreeGrafter"/>
</dbReference>
<dbReference type="GO" id="GO:0000139">
    <property type="term" value="C:Golgi membrane"/>
    <property type="evidence" value="ECO:0007669"/>
    <property type="project" value="UniProtKB-SubCell"/>
</dbReference>
<keyword evidence="10" id="KW-0325">Glycoprotein</keyword>
<keyword evidence="9" id="KW-0472">Membrane</keyword>
<organism evidence="13">
    <name type="scientific">Culex pipiens</name>
    <name type="common">House mosquito</name>
    <dbReference type="NCBI Taxonomy" id="7175"/>
    <lineage>
        <taxon>Eukaryota</taxon>
        <taxon>Metazoa</taxon>
        <taxon>Ecdysozoa</taxon>
        <taxon>Arthropoda</taxon>
        <taxon>Hexapoda</taxon>
        <taxon>Insecta</taxon>
        <taxon>Pterygota</taxon>
        <taxon>Neoptera</taxon>
        <taxon>Endopterygota</taxon>
        <taxon>Diptera</taxon>
        <taxon>Nematocera</taxon>
        <taxon>Culicoidea</taxon>
        <taxon>Culicidae</taxon>
        <taxon>Culicinae</taxon>
        <taxon>Culicini</taxon>
        <taxon>Culex</taxon>
        <taxon>Culex</taxon>
    </lineage>
</organism>
<keyword evidence="7" id="KW-1133">Transmembrane helix</keyword>
<dbReference type="InterPro" id="IPR002659">
    <property type="entry name" value="Glyco_trans_31"/>
</dbReference>
<evidence type="ECO:0000256" key="3">
    <source>
        <dbReference type="ARBA" id="ARBA00022676"/>
    </source>
</evidence>
<comment type="subcellular location">
    <subcellularLocation>
        <location evidence="1 11">Golgi apparatus membrane</location>
        <topology evidence="1 11">Single-pass type II membrane protein</topology>
    </subcellularLocation>
</comment>
<sequence>MLERRPLFGALIGLTLVFTIWHMSFQESVVVVSSNGVNGPYPEPVVTTWAELAAGNQSWVAAPPGGMLLVNPADSLPKDDYSSLIDLKDFRFTINFNNCSSSSSRSRSKREDDADALGDSLKSDDRRSPLVLVLVHSAPTNWYKRNTIRDTWGRYDPRAKLVFLLGAVNSSVLQRRIEKENRLYDDIVQGSFLDAYRNMTYKHVMALKWFTYHCPEAKYILKADDDVFVNTPALYNVLSGLQTPRRRLLFCQEIWNAPVKRTHRSKWFVSIPEYRNKYYPNHCPGYSILYSPDVAYQLYREAMRQPYFWIDDVHVTGTIAQRINVTITPTDTMLLNRTQKDAIVEGRANATDQLFFFTTPDLREGEIRKLWRAVMAAGGGGR</sequence>
<dbReference type="EMBL" id="HBUE01336354">
    <property type="protein sequence ID" value="CAG6596167.1"/>
    <property type="molecule type" value="Transcribed_RNA"/>
</dbReference>
<evidence type="ECO:0000256" key="12">
    <source>
        <dbReference type="SAM" id="MobiDB-lite"/>
    </source>
</evidence>
<dbReference type="PANTHER" id="PTHR11214:SF376">
    <property type="entry name" value="HEXOSYLTRANSFERASE"/>
    <property type="match status" value="1"/>
</dbReference>
<name>A0A8D8PB34_CULPI</name>
<dbReference type="GO" id="GO:0016758">
    <property type="term" value="F:hexosyltransferase activity"/>
    <property type="evidence" value="ECO:0007669"/>
    <property type="project" value="InterPro"/>
</dbReference>
<evidence type="ECO:0000256" key="6">
    <source>
        <dbReference type="ARBA" id="ARBA00022968"/>
    </source>
</evidence>
<dbReference type="EC" id="2.4.1.-" evidence="11"/>
<protein>
    <recommendedName>
        <fullName evidence="11">Hexosyltransferase</fullName>
        <ecNumber evidence="11">2.4.1.-</ecNumber>
    </recommendedName>
</protein>
<keyword evidence="3 11" id="KW-0328">Glycosyltransferase</keyword>
<evidence type="ECO:0000313" key="13">
    <source>
        <dbReference type="EMBL" id="CAG6596167.1"/>
    </source>
</evidence>
<reference evidence="13" key="1">
    <citation type="submission" date="2021-05" db="EMBL/GenBank/DDBJ databases">
        <authorList>
            <person name="Alioto T."/>
            <person name="Alioto T."/>
            <person name="Gomez Garrido J."/>
        </authorList>
    </citation>
    <scope>NUCLEOTIDE SEQUENCE</scope>
</reference>
<keyword evidence="8 11" id="KW-0333">Golgi apparatus</keyword>
<accession>A0A8D8PB34</accession>
<feature type="region of interest" description="Disordered" evidence="12">
    <location>
        <begin position="100"/>
        <end position="121"/>
    </location>
</feature>
<comment type="similarity">
    <text evidence="2 11">Belongs to the glycosyltransferase 31 family.</text>
</comment>
<evidence type="ECO:0000256" key="10">
    <source>
        <dbReference type="ARBA" id="ARBA00023180"/>
    </source>
</evidence>
<evidence type="ECO:0000256" key="7">
    <source>
        <dbReference type="ARBA" id="ARBA00022989"/>
    </source>
</evidence>
<dbReference type="EMBL" id="HBUE01336349">
    <property type="protein sequence ID" value="CAG6596164.1"/>
    <property type="molecule type" value="Transcribed_RNA"/>
</dbReference>
<evidence type="ECO:0000256" key="4">
    <source>
        <dbReference type="ARBA" id="ARBA00022679"/>
    </source>
</evidence>
<dbReference type="EMBL" id="HBUE01105541">
    <property type="protein sequence ID" value="CAG6486987.1"/>
    <property type="molecule type" value="Transcribed_RNA"/>
</dbReference>
<dbReference type="Pfam" id="PF01762">
    <property type="entry name" value="Galactosyl_T"/>
    <property type="match status" value="1"/>
</dbReference>
<dbReference type="EMBL" id="HBUE01229572">
    <property type="protein sequence ID" value="CAG6544031.1"/>
    <property type="molecule type" value="Transcribed_RNA"/>
</dbReference>
<evidence type="ECO:0000256" key="1">
    <source>
        <dbReference type="ARBA" id="ARBA00004323"/>
    </source>
</evidence>
<keyword evidence="4 13" id="KW-0808">Transferase</keyword>
<evidence type="ECO:0000256" key="9">
    <source>
        <dbReference type="ARBA" id="ARBA00023136"/>
    </source>
</evidence>
<evidence type="ECO:0000256" key="5">
    <source>
        <dbReference type="ARBA" id="ARBA00022692"/>
    </source>
</evidence>
<dbReference type="EMBL" id="HBUE01229567">
    <property type="protein sequence ID" value="CAG6544028.1"/>
    <property type="molecule type" value="Transcribed_RNA"/>
</dbReference>
<evidence type="ECO:0000256" key="2">
    <source>
        <dbReference type="ARBA" id="ARBA00008661"/>
    </source>
</evidence>
<dbReference type="PANTHER" id="PTHR11214">
    <property type="entry name" value="BETA-1,3-N-ACETYLGLUCOSAMINYLTRANSFERASE"/>
    <property type="match status" value="1"/>
</dbReference>
<dbReference type="FunFam" id="3.90.550.50:FF:000001">
    <property type="entry name" value="Hexosyltransferase"/>
    <property type="match status" value="1"/>
</dbReference>
<dbReference type="Gene3D" id="3.90.550.50">
    <property type="match status" value="1"/>
</dbReference>
<keyword evidence="6" id="KW-0735">Signal-anchor</keyword>